<evidence type="ECO:0000256" key="4">
    <source>
        <dbReference type="ARBA" id="ARBA00023136"/>
    </source>
</evidence>
<dbReference type="PRINTS" id="PR00171">
    <property type="entry name" value="SUGRTRNSPORT"/>
</dbReference>
<dbReference type="PANTHER" id="PTHR48021:SF32">
    <property type="entry name" value="FACILITATED TREHALOSE TRANSPORTER TRET1-2 HOMOLOG-LIKE PROTEIN"/>
    <property type="match status" value="1"/>
</dbReference>
<keyword evidence="9" id="KW-1185">Reference proteome</keyword>
<dbReference type="GO" id="GO:0016020">
    <property type="term" value="C:membrane"/>
    <property type="evidence" value="ECO:0007669"/>
    <property type="project" value="UniProtKB-SubCell"/>
</dbReference>
<dbReference type="InterPro" id="IPR036259">
    <property type="entry name" value="MFS_trans_sf"/>
</dbReference>
<organism evidence="8 9">
    <name type="scientific">Pyrocoelia pectoralis</name>
    <dbReference type="NCBI Taxonomy" id="417401"/>
    <lineage>
        <taxon>Eukaryota</taxon>
        <taxon>Metazoa</taxon>
        <taxon>Ecdysozoa</taxon>
        <taxon>Arthropoda</taxon>
        <taxon>Hexapoda</taxon>
        <taxon>Insecta</taxon>
        <taxon>Pterygota</taxon>
        <taxon>Neoptera</taxon>
        <taxon>Endopterygota</taxon>
        <taxon>Coleoptera</taxon>
        <taxon>Polyphaga</taxon>
        <taxon>Elateriformia</taxon>
        <taxon>Elateroidea</taxon>
        <taxon>Lampyridae</taxon>
        <taxon>Lampyrinae</taxon>
        <taxon>Pyrocoelia</taxon>
    </lineage>
</organism>
<dbReference type="Proteomes" id="UP001329430">
    <property type="component" value="Chromosome 10"/>
</dbReference>
<dbReference type="FunFam" id="1.20.1250.20:FF:000249">
    <property type="entry name" value="facilitated trehalose transporter Tret1"/>
    <property type="match status" value="1"/>
</dbReference>
<feature type="transmembrane region" description="Helical" evidence="6">
    <location>
        <begin position="279"/>
        <end position="302"/>
    </location>
</feature>
<evidence type="ECO:0000256" key="2">
    <source>
        <dbReference type="ARBA" id="ARBA00022692"/>
    </source>
</evidence>
<comment type="caution">
    <text evidence="8">The sequence shown here is derived from an EMBL/GenBank/DDBJ whole genome shotgun (WGS) entry which is preliminary data.</text>
</comment>
<reference evidence="8 9" key="1">
    <citation type="journal article" date="2024" name="Insects">
        <title>An Improved Chromosome-Level Genome Assembly of the Firefly Pyrocoelia pectoralis.</title>
        <authorList>
            <person name="Fu X."/>
            <person name="Meyer-Rochow V.B."/>
            <person name="Ballantyne L."/>
            <person name="Zhu X."/>
        </authorList>
    </citation>
    <scope>NUCLEOTIDE SEQUENCE [LARGE SCALE GENOMIC DNA]</scope>
    <source>
        <strain evidence="8">XCY_ONT2</strain>
    </source>
</reference>
<gene>
    <name evidence="8" type="ORF">RI129_012951</name>
</gene>
<dbReference type="InterPro" id="IPR020846">
    <property type="entry name" value="MFS_dom"/>
</dbReference>
<evidence type="ECO:0000259" key="7">
    <source>
        <dbReference type="PROSITE" id="PS50850"/>
    </source>
</evidence>
<keyword evidence="5" id="KW-0325">Glycoprotein</keyword>
<feature type="transmembrane region" description="Helical" evidence="6">
    <location>
        <begin position="135"/>
        <end position="155"/>
    </location>
</feature>
<keyword evidence="4 6" id="KW-0472">Membrane</keyword>
<dbReference type="InterPro" id="IPR050549">
    <property type="entry name" value="MFS_Trehalose_Transporter"/>
</dbReference>
<evidence type="ECO:0000256" key="1">
    <source>
        <dbReference type="ARBA" id="ARBA00004141"/>
    </source>
</evidence>
<keyword evidence="2 6" id="KW-0812">Transmembrane</keyword>
<dbReference type="InterPro" id="IPR005828">
    <property type="entry name" value="MFS_sugar_transport-like"/>
</dbReference>
<feature type="transmembrane region" description="Helical" evidence="6">
    <location>
        <begin position="380"/>
        <end position="404"/>
    </location>
</feature>
<feature type="transmembrane region" description="Helical" evidence="6">
    <location>
        <begin position="194"/>
        <end position="213"/>
    </location>
</feature>
<dbReference type="GO" id="GO:0022857">
    <property type="term" value="F:transmembrane transporter activity"/>
    <property type="evidence" value="ECO:0007669"/>
    <property type="project" value="InterPro"/>
</dbReference>
<dbReference type="Gene3D" id="1.20.1250.20">
    <property type="entry name" value="MFS general substrate transporter like domains"/>
    <property type="match status" value="1"/>
</dbReference>
<feature type="transmembrane region" description="Helical" evidence="6">
    <location>
        <begin position="347"/>
        <end position="368"/>
    </location>
</feature>
<feature type="transmembrane region" description="Helical" evidence="6">
    <location>
        <begin position="416"/>
        <end position="435"/>
    </location>
</feature>
<evidence type="ECO:0000313" key="9">
    <source>
        <dbReference type="Proteomes" id="UP001329430"/>
    </source>
</evidence>
<dbReference type="InterPro" id="IPR005829">
    <property type="entry name" value="Sugar_transporter_CS"/>
</dbReference>
<feature type="transmembrane region" description="Helical" evidence="6">
    <location>
        <begin position="40"/>
        <end position="62"/>
    </location>
</feature>
<feature type="transmembrane region" description="Helical" evidence="6">
    <location>
        <begin position="441"/>
        <end position="463"/>
    </location>
</feature>
<feature type="domain" description="Major facilitator superfamily (MFS) profile" evidence="7">
    <location>
        <begin position="42"/>
        <end position="470"/>
    </location>
</feature>
<protein>
    <recommendedName>
        <fullName evidence="7">Major facilitator superfamily (MFS) profile domain-containing protein</fullName>
    </recommendedName>
</protein>
<dbReference type="EMBL" id="JAVRBK010000010">
    <property type="protein sequence ID" value="KAK5638656.1"/>
    <property type="molecule type" value="Genomic_DNA"/>
</dbReference>
<dbReference type="PROSITE" id="PS00216">
    <property type="entry name" value="SUGAR_TRANSPORT_1"/>
    <property type="match status" value="1"/>
</dbReference>
<accession>A0AAN7V4Y5</accession>
<evidence type="ECO:0000256" key="3">
    <source>
        <dbReference type="ARBA" id="ARBA00022989"/>
    </source>
</evidence>
<feature type="transmembrane region" description="Helical" evidence="6">
    <location>
        <begin position="111"/>
        <end position="129"/>
    </location>
</feature>
<proteinExistence type="predicted"/>
<feature type="transmembrane region" description="Helical" evidence="6">
    <location>
        <begin position="167"/>
        <end position="188"/>
    </location>
</feature>
<evidence type="ECO:0000256" key="5">
    <source>
        <dbReference type="ARBA" id="ARBA00023180"/>
    </source>
</evidence>
<keyword evidence="3 6" id="KW-1133">Transmembrane helix</keyword>
<dbReference type="PANTHER" id="PTHR48021">
    <property type="match status" value="1"/>
</dbReference>
<comment type="subcellular location">
    <subcellularLocation>
        <location evidence="1">Membrane</location>
        <topology evidence="1">Multi-pass membrane protein</topology>
    </subcellularLocation>
</comment>
<feature type="transmembrane region" description="Helical" evidence="6">
    <location>
        <begin position="82"/>
        <end position="102"/>
    </location>
</feature>
<dbReference type="Pfam" id="PF00083">
    <property type="entry name" value="Sugar_tr"/>
    <property type="match status" value="1"/>
</dbReference>
<evidence type="ECO:0000256" key="6">
    <source>
        <dbReference type="SAM" id="Phobius"/>
    </source>
</evidence>
<dbReference type="AlphaFoldDB" id="A0AAN7V4Y5"/>
<name>A0AAN7V4Y5_9COLE</name>
<sequence>MNIDQGNSLKYESISFIESTSVTESRGQLTVQWKDSFRQIIASCIAHCIVIPAGANMAFSAILLPQLRASKDIPITNSEASWIASLVTISMPLGSILGGVLMDKFGRKKTCMITTIPFAIAWIVLATASNVTVIYLGRTLAGISSGLTTVCLVYVSEITHPNFRAMLLSLNSVYVSFGILLICVLGYFMTWRMVCYALFFIELVVFLFLFLVPESPHWFITFRHNREAAGSSLRWLYRNAKIYSDENRRLTSVPNTENTDQFKFFDINTYRTPVIYKPLVILTVIFVIQQLTGAYVIIFYAIDIFKQIFGNIEGEKEEYLALVFFGIIRFVTALIGAAVSKRVGRRYLLFISGAGMCITTFIGGMYMYAKEGQPDYNGYISLVCVLIYVFFGTLGYLVIPWTLIGELLPVKVRGKLGSLLIGLAYIYMFGIVKIFPTLLSFIGFKWILCGFSAVNLVGIGFVYKYLPETLGKRFSEIEQFFTN</sequence>
<dbReference type="SUPFAM" id="SSF103473">
    <property type="entry name" value="MFS general substrate transporter"/>
    <property type="match status" value="1"/>
</dbReference>
<dbReference type="InterPro" id="IPR003663">
    <property type="entry name" value="Sugar/inositol_transpt"/>
</dbReference>
<dbReference type="PROSITE" id="PS50850">
    <property type="entry name" value="MFS"/>
    <property type="match status" value="1"/>
</dbReference>
<evidence type="ECO:0000313" key="8">
    <source>
        <dbReference type="EMBL" id="KAK5638656.1"/>
    </source>
</evidence>
<feature type="transmembrane region" description="Helical" evidence="6">
    <location>
        <begin position="322"/>
        <end position="340"/>
    </location>
</feature>